<dbReference type="PANTHER" id="PTHR10000:SF8">
    <property type="entry name" value="HAD SUPERFAMILY HYDROLASE-LIKE, TYPE 3"/>
    <property type="match status" value="1"/>
</dbReference>
<evidence type="ECO:0000313" key="2">
    <source>
        <dbReference type="Proteomes" id="UP001434337"/>
    </source>
</evidence>
<dbReference type="EMBL" id="CP115965">
    <property type="protein sequence ID" value="WZW98196.1"/>
    <property type="molecule type" value="Genomic_DNA"/>
</dbReference>
<keyword evidence="1" id="KW-0378">Hydrolase</keyword>
<proteinExistence type="predicted"/>
<accession>A0ABZ3C6C6</accession>
<evidence type="ECO:0000313" key="1">
    <source>
        <dbReference type="EMBL" id="WZW98196.1"/>
    </source>
</evidence>
<reference evidence="1 2" key="1">
    <citation type="journal article" date="2023" name="Environ Microbiome">
        <title>A coral-associated actinobacterium mitigates coral bleaching under heat stress.</title>
        <authorList>
            <person name="Li J."/>
            <person name="Zou Y."/>
            <person name="Li Q."/>
            <person name="Zhang J."/>
            <person name="Bourne D.G."/>
            <person name="Lyu Y."/>
            <person name="Liu C."/>
            <person name="Zhang S."/>
        </authorList>
    </citation>
    <scope>NUCLEOTIDE SEQUENCE [LARGE SCALE GENOMIC DNA]</scope>
    <source>
        <strain evidence="1 2">SCSIO 13291</strain>
    </source>
</reference>
<dbReference type="SUPFAM" id="SSF56784">
    <property type="entry name" value="HAD-like"/>
    <property type="match status" value="1"/>
</dbReference>
<dbReference type="Pfam" id="PF08282">
    <property type="entry name" value="Hydrolase_3"/>
    <property type="match status" value="2"/>
</dbReference>
<dbReference type="GO" id="GO:0016787">
    <property type="term" value="F:hydrolase activity"/>
    <property type="evidence" value="ECO:0007669"/>
    <property type="project" value="UniProtKB-KW"/>
</dbReference>
<gene>
    <name evidence="1" type="ORF">PCC79_15090</name>
</gene>
<name>A0ABZ3C6C6_9ACTN</name>
<dbReference type="PANTHER" id="PTHR10000">
    <property type="entry name" value="PHOSPHOSERINE PHOSPHATASE"/>
    <property type="match status" value="1"/>
</dbReference>
<dbReference type="InterPro" id="IPR036412">
    <property type="entry name" value="HAD-like_sf"/>
</dbReference>
<dbReference type="Gene3D" id="3.40.50.1000">
    <property type="entry name" value="HAD superfamily/HAD-like"/>
    <property type="match status" value="2"/>
</dbReference>
<protein>
    <submittedName>
        <fullName evidence="1">HAD hydrolase family protein</fullName>
    </submittedName>
</protein>
<dbReference type="Proteomes" id="UP001434337">
    <property type="component" value="Chromosome"/>
</dbReference>
<keyword evidence="2" id="KW-1185">Reference proteome</keyword>
<organism evidence="1 2">
    <name type="scientific">Propioniciclava soli</name>
    <dbReference type="NCBI Taxonomy" id="2775081"/>
    <lineage>
        <taxon>Bacteria</taxon>
        <taxon>Bacillati</taxon>
        <taxon>Actinomycetota</taxon>
        <taxon>Actinomycetes</taxon>
        <taxon>Propionibacteriales</taxon>
        <taxon>Propionibacteriaceae</taxon>
        <taxon>Propioniciclava</taxon>
    </lineage>
</organism>
<sequence>MARRILFLDVDGTLVDYHNDLPASAVAAIRQARAAGHLVYLCSGRAKPEVSADRVVLHGMVFGGELYRADAMKVSYLLGSPDDHTACVAAFGHLQHGTWGGRGAEALFGDVGVTGVTKAYAVDALLTHLGADRADTVAFGDATVDLPMFAACGTAVAMGNASPDVQSAADLVTDDVEADGLAHAFARLGLLGPPR</sequence>
<dbReference type="RefSeq" id="WP_232547256.1">
    <property type="nucleotide sequence ID" value="NZ_CP115965.1"/>
</dbReference>
<dbReference type="InterPro" id="IPR023214">
    <property type="entry name" value="HAD_sf"/>
</dbReference>